<sequence>MFISKNKGIFLFMISVTLLLAGNRATAAGVSEIKTIHHVYLNNEFVGSVTDEAEIEKIVADKVAEAEADYPDYTFDSETQLAFVGEEVFSEEVKEDQVLKEIDDQLDVKADAYEINIDNQVVAYVPSKEDAEEVVRKITLLYVDEEEYAEYESSKRESESDTVETLKEPGSRILNIEFSYPITFNETAVDPKKIMTVNKTLSMIEEGKEEKAIYEVKEDEELEEVANKHDMDLTQLLELNPDLNKDNGLKAGESVYVTQATPYVNVMVEREVLKEEEIPFEKKVKKDDDLLKDELVIEQEGNDGVQAFTYTVEETNGKKISETIVKKEVTEKAITEITRKGTKVIPSNGSGTYSWPADGGYISSKQGQRWGKLHKGIDIARPTTRTITAADHGIVEFAGDSGGYGNKVIINHNNGFKTLYAHLDSIDVKAGQKVGKGMKIGMMGSTGHSTGVHLHFEVYKNGSLANPLNYISQ</sequence>
<dbReference type="Gene3D" id="2.70.70.10">
    <property type="entry name" value="Glucose Permease (Domain IIA)"/>
    <property type="match status" value="1"/>
</dbReference>
<dbReference type="SMART" id="SM01208">
    <property type="entry name" value="G5"/>
    <property type="match status" value="1"/>
</dbReference>
<dbReference type="PROSITE" id="PS51109">
    <property type="entry name" value="G5"/>
    <property type="match status" value="1"/>
</dbReference>
<evidence type="ECO:0000313" key="6">
    <source>
        <dbReference type="Proteomes" id="UP000220106"/>
    </source>
</evidence>
<dbReference type="GO" id="GO:0004222">
    <property type="term" value="F:metalloendopeptidase activity"/>
    <property type="evidence" value="ECO:0007669"/>
    <property type="project" value="TreeGrafter"/>
</dbReference>
<dbReference type="PANTHER" id="PTHR21666">
    <property type="entry name" value="PEPTIDASE-RELATED"/>
    <property type="match status" value="1"/>
</dbReference>
<evidence type="ECO:0000256" key="2">
    <source>
        <dbReference type="SAM" id="SignalP"/>
    </source>
</evidence>
<dbReference type="CDD" id="cd12797">
    <property type="entry name" value="M23_peptidase"/>
    <property type="match status" value="1"/>
</dbReference>
<dbReference type="Pfam" id="PF01476">
    <property type="entry name" value="LysM"/>
    <property type="match status" value="1"/>
</dbReference>
<dbReference type="RefSeq" id="WP_098177050.1">
    <property type="nucleotide sequence ID" value="NZ_NUEQ01000034.1"/>
</dbReference>
<dbReference type="EMBL" id="NUEQ01000034">
    <property type="protein sequence ID" value="PEJ30002.1"/>
    <property type="molecule type" value="Genomic_DNA"/>
</dbReference>
<evidence type="ECO:0000313" key="5">
    <source>
        <dbReference type="EMBL" id="PEJ30002.1"/>
    </source>
</evidence>
<proteinExistence type="predicted"/>
<feature type="domain" description="LysM" evidence="4">
    <location>
        <begin position="212"/>
        <end position="257"/>
    </location>
</feature>
<gene>
    <name evidence="5" type="ORF">CN689_19595</name>
</gene>
<dbReference type="InterPro" id="IPR016047">
    <property type="entry name" value="M23ase_b-sheet_dom"/>
</dbReference>
<dbReference type="SUPFAM" id="SSF51261">
    <property type="entry name" value="Duplicated hybrid motif"/>
    <property type="match status" value="1"/>
</dbReference>
<keyword evidence="1 2" id="KW-0732">Signal</keyword>
<dbReference type="InterPro" id="IPR011055">
    <property type="entry name" value="Dup_hybrid_motif"/>
</dbReference>
<dbReference type="Pfam" id="PF07501">
    <property type="entry name" value="G5"/>
    <property type="match status" value="1"/>
</dbReference>
<feature type="signal peptide" evidence="2">
    <location>
        <begin position="1"/>
        <end position="27"/>
    </location>
</feature>
<dbReference type="InterPro" id="IPR011098">
    <property type="entry name" value="G5_dom"/>
</dbReference>
<dbReference type="PROSITE" id="PS51782">
    <property type="entry name" value="LYSM"/>
    <property type="match status" value="1"/>
</dbReference>
<accession>A0AAX0S090</accession>
<feature type="domain" description="G5" evidence="3">
    <location>
        <begin position="264"/>
        <end position="344"/>
    </location>
</feature>
<dbReference type="Gene3D" id="2.20.230.10">
    <property type="entry name" value="Resuscitation-promoting factor rpfb"/>
    <property type="match status" value="1"/>
</dbReference>
<evidence type="ECO:0000259" key="3">
    <source>
        <dbReference type="PROSITE" id="PS51109"/>
    </source>
</evidence>
<dbReference type="PANTHER" id="PTHR21666:SF270">
    <property type="entry name" value="MUREIN HYDROLASE ACTIVATOR ENVC"/>
    <property type="match status" value="1"/>
</dbReference>
<dbReference type="AlphaFoldDB" id="A0AAX0S090"/>
<dbReference type="Pfam" id="PF01551">
    <property type="entry name" value="Peptidase_M23"/>
    <property type="match status" value="1"/>
</dbReference>
<organism evidence="5 6">
    <name type="scientific">Peribacillus butanolivorans</name>
    <dbReference type="NCBI Taxonomy" id="421767"/>
    <lineage>
        <taxon>Bacteria</taxon>
        <taxon>Bacillati</taxon>
        <taxon>Bacillota</taxon>
        <taxon>Bacilli</taxon>
        <taxon>Bacillales</taxon>
        <taxon>Bacillaceae</taxon>
        <taxon>Peribacillus</taxon>
    </lineage>
</organism>
<reference evidence="5 6" key="1">
    <citation type="submission" date="2017-09" db="EMBL/GenBank/DDBJ databases">
        <title>Large-scale bioinformatics analysis of Bacillus genomes uncovers conserved roles of natural products in bacterial physiology.</title>
        <authorList>
            <consortium name="Agbiome Team Llc"/>
            <person name="Bleich R.M."/>
            <person name="Kirk G.J."/>
            <person name="Santa Maria K.C."/>
            <person name="Allen S.E."/>
            <person name="Farag S."/>
            <person name="Shank E.A."/>
            <person name="Bowers A."/>
        </authorList>
    </citation>
    <scope>NUCLEOTIDE SEQUENCE [LARGE SCALE GENOMIC DNA]</scope>
    <source>
        <strain evidence="5 6">AFS003229</strain>
    </source>
</reference>
<dbReference type="Proteomes" id="UP000220106">
    <property type="component" value="Unassembled WGS sequence"/>
</dbReference>
<protein>
    <submittedName>
        <fullName evidence="5">Peptidase M23</fullName>
    </submittedName>
</protein>
<dbReference type="InterPro" id="IPR036779">
    <property type="entry name" value="LysM_dom_sf"/>
</dbReference>
<evidence type="ECO:0000259" key="4">
    <source>
        <dbReference type="PROSITE" id="PS51782"/>
    </source>
</evidence>
<evidence type="ECO:0000256" key="1">
    <source>
        <dbReference type="ARBA" id="ARBA00022729"/>
    </source>
</evidence>
<dbReference type="InterPro" id="IPR018392">
    <property type="entry name" value="LysM"/>
</dbReference>
<feature type="chain" id="PRO_5043835969" evidence="2">
    <location>
        <begin position="28"/>
        <end position="473"/>
    </location>
</feature>
<dbReference type="Gene3D" id="3.10.350.10">
    <property type="entry name" value="LysM domain"/>
    <property type="match status" value="1"/>
</dbReference>
<comment type="caution">
    <text evidence="5">The sequence shown here is derived from an EMBL/GenBank/DDBJ whole genome shotgun (WGS) entry which is preliminary data.</text>
</comment>
<dbReference type="InterPro" id="IPR050570">
    <property type="entry name" value="Cell_wall_metabolism_enzyme"/>
</dbReference>
<name>A0AAX0S090_9BACI</name>